<comment type="domain">
    <text evidence="8">The N-terminal domain interacts with the head of the 30S subunit; the C-terminal domain interacts with the body and contacts protein S4. The interaction surface between S4 and S5 is involved in control of translational fidelity.</text>
</comment>
<dbReference type="InterPro" id="IPR000851">
    <property type="entry name" value="Ribosomal_uS5"/>
</dbReference>
<evidence type="ECO:0000256" key="4">
    <source>
        <dbReference type="ARBA" id="ARBA00022884"/>
    </source>
</evidence>
<evidence type="ECO:0000256" key="1">
    <source>
        <dbReference type="ARBA" id="ARBA00003093"/>
    </source>
</evidence>
<dbReference type="FunFam" id="3.30.160.20:FF:000001">
    <property type="entry name" value="30S ribosomal protein S5"/>
    <property type="match status" value="1"/>
</dbReference>
<comment type="subunit">
    <text evidence="8">Part of the 30S ribosomal subunit. Contacts proteins S4 and S8.</text>
</comment>
<dbReference type="InterPro" id="IPR005712">
    <property type="entry name" value="Ribosomal_uS5_bac-type"/>
</dbReference>
<evidence type="ECO:0000259" key="10">
    <source>
        <dbReference type="PROSITE" id="PS50881"/>
    </source>
</evidence>
<evidence type="ECO:0000313" key="12">
    <source>
        <dbReference type="Proteomes" id="UP000460298"/>
    </source>
</evidence>
<dbReference type="HAMAP" id="MF_01307_B">
    <property type="entry name" value="Ribosomal_uS5_B"/>
    <property type="match status" value="1"/>
</dbReference>
<dbReference type="PROSITE" id="PS00585">
    <property type="entry name" value="RIBOSOMAL_S5"/>
    <property type="match status" value="1"/>
</dbReference>
<evidence type="ECO:0000313" key="11">
    <source>
        <dbReference type="EMBL" id="KAB2930193.1"/>
    </source>
</evidence>
<dbReference type="GO" id="GO:0006412">
    <property type="term" value="P:translation"/>
    <property type="evidence" value="ECO:0007669"/>
    <property type="project" value="UniProtKB-UniRule"/>
</dbReference>
<proteinExistence type="inferred from homology"/>
<dbReference type="Gene3D" id="3.30.160.20">
    <property type="match status" value="1"/>
</dbReference>
<evidence type="ECO:0000256" key="5">
    <source>
        <dbReference type="ARBA" id="ARBA00022980"/>
    </source>
</evidence>
<dbReference type="InterPro" id="IPR013810">
    <property type="entry name" value="Ribosomal_uS5_N"/>
</dbReference>
<dbReference type="InterPro" id="IPR005324">
    <property type="entry name" value="Ribosomal_uS5_C"/>
</dbReference>
<dbReference type="GO" id="GO:0003735">
    <property type="term" value="F:structural constituent of ribosome"/>
    <property type="evidence" value="ECO:0007669"/>
    <property type="project" value="UniProtKB-UniRule"/>
</dbReference>
<dbReference type="NCBIfam" id="TIGR01021">
    <property type="entry name" value="rpsE_bact"/>
    <property type="match status" value="1"/>
</dbReference>
<comment type="similarity">
    <text evidence="2 8 9">Belongs to the universal ribosomal protein uS5 family.</text>
</comment>
<evidence type="ECO:0000256" key="2">
    <source>
        <dbReference type="ARBA" id="ARBA00008945"/>
    </source>
</evidence>
<keyword evidence="3 8" id="KW-0699">rRNA-binding</keyword>
<evidence type="ECO:0000256" key="8">
    <source>
        <dbReference type="HAMAP-Rule" id="MF_01307"/>
    </source>
</evidence>
<feature type="domain" description="S5 DRBM" evidence="10">
    <location>
        <begin position="14"/>
        <end position="77"/>
    </location>
</feature>
<evidence type="ECO:0000256" key="7">
    <source>
        <dbReference type="ARBA" id="ARBA00035255"/>
    </source>
</evidence>
<dbReference type="FunFam" id="3.30.230.10:FF:000002">
    <property type="entry name" value="30S ribosomal protein S5"/>
    <property type="match status" value="1"/>
</dbReference>
<evidence type="ECO:0000256" key="9">
    <source>
        <dbReference type="RuleBase" id="RU003823"/>
    </source>
</evidence>
<dbReference type="EMBL" id="WBUI01000022">
    <property type="protein sequence ID" value="KAB2930193.1"/>
    <property type="molecule type" value="Genomic_DNA"/>
</dbReference>
<name>A0A833GYV5_9LEPT</name>
<dbReference type="OrthoDB" id="9809045at2"/>
<protein>
    <recommendedName>
        <fullName evidence="7 8">Small ribosomal subunit protein uS5</fullName>
    </recommendedName>
</protein>
<dbReference type="Gene3D" id="3.30.230.10">
    <property type="match status" value="1"/>
</dbReference>
<dbReference type="GO" id="GO:0015935">
    <property type="term" value="C:small ribosomal subunit"/>
    <property type="evidence" value="ECO:0007669"/>
    <property type="project" value="InterPro"/>
</dbReference>
<keyword evidence="5 8" id="KW-0689">Ribosomal protein</keyword>
<comment type="caution">
    <text evidence="11">The sequence shown here is derived from an EMBL/GenBank/DDBJ whole genome shotgun (WGS) entry which is preliminary data.</text>
</comment>
<sequence length="173" mass="18648">MRKPSVEQQKTDLSVERVVKINRVSKVVKGGRRFSFNTLAVVGNLNGKVGVGLGKANEVPDAIRKAMDSARANLETVPLTRRNTIPHDVEGRFKATRVILRPATAGTGVIAGESVKAVLETAGVHDVLTKVVGSKNPLNVVRATIEALKQLETPLHSTRKRGIPLAQLFGKMD</sequence>
<dbReference type="GO" id="GO:0019843">
    <property type="term" value="F:rRNA binding"/>
    <property type="evidence" value="ECO:0007669"/>
    <property type="project" value="UniProtKB-UniRule"/>
</dbReference>
<organism evidence="11 12">
    <name type="scientific">Leptonema illini</name>
    <dbReference type="NCBI Taxonomy" id="183"/>
    <lineage>
        <taxon>Bacteria</taxon>
        <taxon>Pseudomonadati</taxon>
        <taxon>Spirochaetota</taxon>
        <taxon>Spirochaetia</taxon>
        <taxon>Leptospirales</taxon>
        <taxon>Leptospiraceae</taxon>
        <taxon>Leptonema</taxon>
    </lineage>
</organism>
<dbReference type="GO" id="GO:0042254">
    <property type="term" value="P:ribosome biogenesis"/>
    <property type="evidence" value="ECO:0007669"/>
    <property type="project" value="UniProtKB-ARBA"/>
</dbReference>
<evidence type="ECO:0000256" key="3">
    <source>
        <dbReference type="ARBA" id="ARBA00022730"/>
    </source>
</evidence>
<dbReference type="AlphaFoldDB" id="A0A833GYV5"/>
<dbReference type="SUPFAM" id="SSF54768">
    <property type="entry name" value="dsRNA-binding domain-like"/>
    <property type="match status" value="1"/>
</dbReference>
<dbReference type="InterPro" id="IPR020568">
    <property type="entry name" value="Ribosomal_Su5_D2-typ_SF"/>
</dbReference>
<dbReference type="Pfam" id="PF03719">
    <property type="entry name" value="Ribosomal_S5_C"/>
    <property type="match status" value="1"/>
</dbReference>
<dbReference type="PROSITE" id="PS50881">
    <property type="entry name" value="S5_DSRBD"/>
    <property type="match status" value="1"/>
</dbReference>
<keyword evidence="4 8" id="KW-0694">RNA-binding</keyword>
<dbReference type="RefSeq" id="WP_002775090.1">
    <property type="nucleotide sequence ID" value="NZ_JQDG01000039.1"/>
</dbReference>
<evidence type="ECO:0000256" key="6">
    <source>
        <dbReference type="ARBA" id="ARBA00023274"/>
    </source>
</evidence>
<reference evidence="11 12" key="1">
    <citation type="submission" date="2019-10" db="EMBL/GenBank/DDBJ databases">
        <title>Extracellular Electron Transfer in a Candidatus Methanoperedens spp. Enrichment Culture.</title>
        <authorList>
            <person name="Berger S."/>
            <person name="Rangel Shaw D."/>
            <person name="Berben T."/>
            <person name="In 'T Zandt M."/>
            <person name="Frank J."/>
            <person name="Reimann J."/>
            <person name="Jetten M.S.M."/>
            <person name="Welte C.U."/>
        </authorList>
    </citation>
    <scope>NUCLEOTIDE SEQUENCE [LARGE SCALE GENOMIC DNA]</scope>
    <source>
        <strain evidence="11">SB12</strain>
    </source>
</reference>
<dbReference type="Pfam" id="PF00333">
    <property type="entry name" value="Ribosomal_S5"/>
    <property type="match status" value="1"/>
</dbReference>
<dbReference type="SUPFAM" id="SSF54211">
    <property type="entry name" value="Ribosomal protein S5 domain 2-like"/>
    <property type="match status" value="1"/>
</dbReference>
<comment type="function">
    <text evidence="8">With S4 and S12 plays an important role in translational accuracy.</text>
</comment>
<dbReference type="PANTHER" id="PTHR48277">
    <property type="entry name" value="MITOCHONDRIAL RIBOSOMAL PROTEIN S5"/>
    <property type="match status" value="1"/>
</dbReference>
<dbReference type="Proteomes" id="UP000460298">
    <property type="component" value="Unassembled WGS sequence"/>
</dbReference>
<accession>A0A833GYV5</accession>
<dbReference type="GO" id="GO:0005737">
    <property type="term" value="C:cytoplasm"/>
    <property type="evidence" value="ECO:0007669"/>
    <property type="project" value="UniProtKB-ARBA"/>
</dbReference>
<comment type="function">
    <text evidence="1 8">Located at the back of the 30S subunit body where it stabilizes the conformation of the head with respect to the body.</text>
</comment>
<dbReference type="PANTHER" id="PTHR48277:SF1">
    <property type="entry name" value="MITOCHONDRIAL RIBOSOMAL PROTEIN S5"/>
    <property type="match status" value="1"/>
</dbReference>
<gene>
    <name evidence="8" type="primary">rpsE</name>
    <name evidence="11" type="ORF">F9K24_17295</name>
</gene>
<keyword evidence="6 8" id="KW-0687">Ribonucleoprotein</keyword>
<dbReference type="InterPro" id="IPR018192">
    <property type="entry name" value="Ribosomal_uS5_N_CS"/>
</dbReference>
<dbReference type="InterPro" id="IPR014721">
    <property type="entry name" value="Ribsml_uS5_D2-typ_fold_subgr"/>
</dbReference>